<dbReference type="EMBL" id="CP006734">
    <property type="protein sequence ID" value="AGW42445.1"/>
    <property type="molecule type" value="Genomic_DNA"/>
</dbReference>
<keyword evidence="2" id="KW-1185">Reference proteome</keyword>
<reference evidence="1 2" key="1">
    <citation type="journal article" date="2013" name="Genome Announc.">
        <title>Complete Genome Sequence of Leifsonia xyli subsp. cynodontis Strain DSM46306, a Gram-Positive Bacterial Pathogen of Grasses.</title>
        <authorList>
            <person name="Monteiro-Vitorello C.B."/>
            <person name="Zerillo M.M."/>
            <person name="Van Sluys M.A."/>
            <person name="Camargo L.E."/>
            <person name="Kitajima J.P."/>
        </authorList>
    </citation>
    <scope>NUCLEOTIDE SEQUENCE [LARGE SCALE GENOMIC DNA]</scope>
    <source>
        <strain evidence="1 2">DSM 46306</strain>
    </source>
</reference>
<dbReference type="Proteomes" id="UP000016743">
    <property type="component" value="Chromosome"/>
</dbReference>
<accession>U3P839</accession>
<organism evidence="1 2">
    <name type="scientific">Leifsonia xyli subsp. cynodontis DSM 46306</name>
    <dbReference type="NCBI Taxonomy" id="1389489"/>
    <lineage>
        <taxon>Bacteria</taxon>
        <taxon>Bacillati</taxon>
        <taxon>Actinomycetota</taxon>
        <taxon>Actinomycetes</taxon>
        <taxon>Micrococcales</taxon>
        <taxon>Microbacteriaceae</taxon>
        <taxon>Leifsonia</taxon>
    </lineage>
</organism>
<proteinExistence type="predicted"/>
<evidence type="ECO:0000313" key="2">
    <source>
        <dbReference type="Proteomes" id="UP000016743"/>
    </source>
</evidence>
<dbReference type="PATRIC" id="fig|1389489.3.peg.2410"/>
<protein>
    <submittedName>
        <fullName evidence="1">Uncharacterized protein</fullName>
    </submittedName>
</protein>
<name>U3P839_LEIXC</name>
<dbReference type="AlphaFoldDB" id="U3P839"/>
<dbReference type="HOGENOM" id="CLU_2752925_0_0_11"/>
<gene>
    <name evidence="1" type="ORF">O159_25120</name>
</gene>
<sequence>MLSLMSVSGRIVTCERDDRLWVDVREAVLGRLDQYARGSLTFEWRMRIAEEAARFVEDMVGELLDVDPDW</sequence>
<evidence type="ECO:0000313" key="1">
    <source>
        <dbReference type="EMBL" id="AGW42445.1"/>
    </source>
</evidence>
<dbReference type="KEGG" id="lxy:O159_25120"/>